<sequence>MLVYYSSASGNTQRFIEQLKLPAIRLFDGSSGSPPEIAKLQPETTKLQPEITEPFVLVCPTYADGFGQGAVPKAVIQALNQQHIRSLLRGVIASGNRNFGELFAHSGTVIAKKCNVPILYRFELAGTPQDVQAVRQGLTKFWKHNGQSIHS</sequence>
<dbReference type="InterPro" id="IPR029039">
    <property type="entry name" value="Flavoprotein-like_sf"/>
</dbReference>
<comment type="caution">
    <text evidence="4">The sequence shown here is derived from an EMBL/GenBank/DDBJ whole genome shotgun (WGS) entry which is preliminary data.</text>
</comment>
<evidence type="ECO:0000256" key="3">
    <source>
        <dbReference type="HAMAP-Rule" id="MF_00128"/>
    </source>
</evidence>
<dbReference type="NCBIfam" id="TIGR00333">
    <property type="entry name" value="nrdI"/>
    <property type="match status" value="1"/>
</dbReference>
<protein>
    <recommendedName>
        <fullName evidence="3">Protein NrdI</fullName>
    </recommendedName>
</protein>
<evidence type="ECO:0000313" key="5">
    <source>
        <dbReference type="Proteomes" id="UP001570417"/>
    </source>
</evidence>
<dbReference type="Pfam" id="PF07972">
    <property type="entry name" value="Flavodoxin_NdrI"/>
    <property type="match status" value="1"/>
</dbReference>
<dbReference type="InterPro" id="IPR020852">
    <property type="entry name" value="RNR_Ib_NrdI_bac"/>
</dbReference>
<accession>A0ABV4NBW0</accession>
<dbReference type="PANTHER" id="PTHR37297:SF1">
    <property type="entry name" value="PROTEIN NRDI"/>
    <property type="match status" value="1"/>
</dbReference>
<dbReference type="PANTHER" id="PTHR37297">
    <property type="entry name" value="PROTEIN NRDI"/>
    <property type="match status" value="1"/>
</dbReference>
<evidence type="ECO:0000256" key="1">
    <source>
        <dbReference type="ARBA" id="ARBA00003999"/>
    </source>
</evidence>
<dbReference type="HAMAP" id="MF_00128">
    <property type="entry name" value="NrdI"/>
    <property type="match status" value="1"/>
</dbReference>
<comment type="function">
    <text evidence="1 3">Probably involved in ribonucleotide reductase function.</text>
</comment>
<keyword evidence="5" id="KW-1185">Reference proteome</keyword>
<name>A0ABV4NBW0_9VIBR</name>
<dbReference type="PIRSF" id="PIRSF005087">
    <property type="entry name" value="NrdI"/>
    <property type="match status" value="1"/>
</dbReference>
<dbReference type="SUPFAM" id="SSF52218">
    <property type="entry name" value="Flavoproteins"/>
    <property type="match status" value="1"/>
</dbReference>
<dbReference type="RefSeq" id="WP_372266159.1">
    <property type="nucleotide sequence ID" value="NZ_JBFRUW010000040.1"/>
</dbReference>
<reference evidence="4 5" key="1">
    <citation type="journal article" date="2024" name="ISME J.">
        <title>Tailless and filamentous prophages are predominant in marine Vibrio.</title>
        <authorList>
            <person name="Steensen K."/>
            <person name="Seneca J."/>
            <person name="Bartlau N."/>
            <person name="Yu X.A."/>
            <person name="Hussain F.A."/>
            <person name="Polz M.F."/>
        </authorList>
    </citation>
    <scope>NUCLEOTIDE SEQUENCE [LARGE SCALE GENOMIC DNA]</scope>
    <source>
        <strain evidence="4 5">10N.222.51.A1</strain>
    </source>
</reference>
<dbReference type="InterPro" id="IPR004465">
    <property type="entry name" value="RNR_NrdI"/>
</dbReference>
<proteinExistence type="inferred from homology"/>
<evidence type="ECO:0000256" key="2">
    <source>
        <dbReference type="ARBA" id="ARBA00009942"/>
    </source>
</evidence>
<dbReference type="Gene3D" id="3.40.50.360">
    <property type="match status" value="1"/>
</dbReference>
<gene>
    <name evidence="3 4" type="primary">nrdI</name>
    <name evidence="4" type="ORF">AB4566_11265</name>
</gene>
<comment type="similarity">
    <text evidence="2 3">Belongs to the NrdI family.</text>
</comment>
<evidence type="ECO:0000313" key="4">
    <source>
        <dbReference type="EMBL" id="MFA0568853.1"/>
    </source>
</evidence>
<dbReference type="Proteomes" id="UP001570417">
    <property type="component" value="Unassembled WGS sequence"/>
</dbReference>
<dbReference type="EMBL" id="JBFRUW010000040">
    <property type="protein sequence ID" value="MFA0568853.1"/>
    <property type="molecule type" value="Genomic_DNA"/>
</dbReference>
<organism evidence="4 5">
    <name type="scientific">Vibrio gallaecicus</name>
    <dbReference type="NCBI Taxonomy" id="552386"/>
    <lineage>
        <taxon>Bacteria</taxon>
        <taxon>Pseudomonadati</taxon>
        <taxon>Pseudomonadota</taxon>
        <taxon>Gammaproteobacteria</taxon>
        <taxon>Vibrionales</taxon>
        <taxon>Vibrionaceae</taxon>
        <taxon>Vibrio</taxon>
    </lineage>
</organism>